<gene>
    <name evidence="1" type="ORF">ACFSCZ_07795</name>
</gene>
<evidence type="ECO:0000313" key="1">
    <source>
        <dbReference type="EMBL" id="MFD1706657.1"/>
    </source>
</evidence>
<name>A0ABW4KFN7_9BACI</name>
<sequence>MAERENQKVAENPDIKAIITTDEKLVIHSGVPVFLSKNHEELQSLSKSLERILDASSHEINRETMIIVAR</sequence>
<evidence type="ECO:0000313" key="2">
    <source>
        <dbReference type="Proteomes" id="UP001597301"/>
    </source>
</evidence>
<dbReference type="EMBL" id="JBHUEO010000017">
    <property type="protein sequence ID" value="MFD1706657.1"/>
    <property type="molecule type" value="Genomic_DNA"/>
</dbReference>
<dbReference type="Proteomes" id="UP001597301">
    <property type="component" value="Unassembled WGS sequence"/>
</dbReference>
<comment type="caution">
    <text evidence="1">The sequence shown here is derived from an EMBL/GenBank/DDBJ whole genome shotgun (WGS) entry which is preliminary data.</text>
</comment>
<protein>
    <submittedName>
        <fullName evidence="1">Uncharacterized protein</fullName>
    </submittedName>
</protein>
<proteinExistence type="predicted"/>
<reference evidence="2" key="1">
    <citation type="journal article" date="2019" name="Int. J. Syst. Evol. Microbiol.">
        <title>The Global Catalogue of Microorganisms (GCM) 10K type strain sequencing project: providing services to taxonomists for standard genome sequencing and annotation.</title>
        <authorList>
            <consortium name="The Broad Institute Genomics Platform"/>
            <consortium name="The Broad Institute Genome Sequencing Center for Infectious Disease"/>
            <person name="Wu L."/>
            <person name="Ma J."/>
        </authorList>
    </citation>
    <scope>NUCLEOTIDE SEQUENCE [LARGE SCALE GENOMIC DNA]</scope>
    <source>
        <strain evidence="2">CGMCC 1.12295</strain>
    </source>
</reference>
<organism evidence="1 2">
    <name type="scientific">Siminovitchia sediminis</name>
    <dbReference type="NCBI Taxonomy" id="1274353"/>
    <lineage>
        <taxon>Bacteria</taxon>
        <taxon>Bacillati</taxon>
        <taxon>Bacillota</taxon>
        <taxon>Bacilli</taxon>
        <taxon>Bacillales</taxon>
        <taxon>Bacillaceae</taxon>
        <taxon>Siminovitchia</taxon>
    </lineage>
</organism>
<dbReference type="RefSeq" id="WP_380773290.1">
    <property type="nucleotide sequence ID" value="NZ_JBHUEO010000017.1"/>
</dbReference>
<dbReference type="InterPro" id="IPR054055">
    <property type="entry name" value="YpzH"/>
</dbReference>
<accession>A0ABW4KFN7</accession>
<dbReference type="Pfam" id="PF21835">
    <property type="entry name" value="YIEGIA_cap"/>
    <property type="match status" value="1"/>
</dbReference>
<keyword evidence="2" id="KW-1185">Reference proteome</keyword>